<name>K5XDB5_AGABU</name>
<accession>K5XDB5</accession>
<dbReference type="OMA" id="WYLRHEN"/>
<keyword evidence="3 6" id="KW-0812">Transmembrane</keyword>
<dbReference type="OrthoDB" id="2962993at2759"/>
<organism evidence="7 8">
    <name type="scientific">Agaricus bisporus var. burnettii (strain JB137-S8 / ATCC MYA-4627 / FGSC 10392)</name>
    <name type="common">White button mushroom</name>
    <dbReference type="NCBI Taxonomy" id="597362"/>
    <lineage>
        <taxon>Eukaryota</taxon>
        <taxon>Fungi</taxon>
        <taxon>Dikarya</taxon>
        <taxon>Basidiomycota</taxon>
        <taxon>Agaricomycotina</taxon>
        <taxon>Agaricomycetes</taxon>
        <taxon>Agaricomycetidae</taxon>
        <taxon>Agaricales</taxon>
        <taxon>Agaricineae</taxon>
        <taxon>Agaricaceae</taxon>
        <taxon>Agaricus</taxon>
    </lineage>
</organism>
<dbReference type="InParanoid" id="K5XDB5"/>
<dbReference type="EMBL" id="JH971388">
    <property type="protein sequence ID" value="EKM81338.1"/>
    <property type="molecule type" value="Genomic_DNA"/>
</dbReference>
<dbReference type="GO" id="GO:0022857">
    <property type="term" value="F:transmembrane transporter activity"/>
    <property type="evidence" value="ECO:0007669"/>
    <property type="project" value="InterPro"/>
</dbReference>
<feature type="transmembrane region" description="Helical" evidence="6">
    <location>
        <begin position="232"/>
        <end position="255"/>
    </location>
</feature>
<dbReference type="FunFam" id="1.20.1250.20:FF:000013">
    <property type="entry name" value="MFS general substrate transporter"/>
    <property type="match status" value="1"/>
</dbReference>
<feature type="transmembrane region" description="Helical" evidence="6">
    <location>
        <begin position="166"/>
        <end position="191"/>
    </location>
</feature>
<dbReference type="InterPro" id="IPR036259">
    <property type="entry name" value="MFS_trans_sf"/>
</dbReference>
<evidence type="ECO:0000256" key="1">
    <source>
        <dbReference type="ARBA" id="ARBA00004141"/>
    </source>
</evidence>
<dbReference type="Gene3D" id="1.20.1250.20">
    <property type="entry name" value="MFS general substrate transporter like domains"/>
    <property type="match status" value="1"/>
</dbReference>
<evidence type="ECO:0008006" key="9">
    <source>
        <dbReference type="Google" id="ProtNLM"/>
    </source>
</evidence>
<dbReference type="KEGG" id="abp:AGABI1DRAFT99367"/>
<dbReference type="PANTHER" id="PTHR43791:SF48">
    <property type="entry name" value="TRANSPORTER, PUTATIVE (AFU_ORTHOLOGUE AFUA_4G01000)-RELATED"/>
    <property type="match status" value="1"/>
</dbReference>
<feature type="transmembrane region" description="Helical" evidence="6">
    <location>
        <begin position="275"/>
        <end position="296"/>
    </location>
</feature>
<dbReference type="GO" id="GO:0016020">
    <property type="term" value="C:membrane"/>
    <property type="evidence" value="ECO:0007669"/>
    <property type="project" value="UniProtKB-SubCell"/>
</dbReference>
<evidence type="ECO:0000256" key="5">
    <source>
        <dbReference type="ARBA" id="ARBA00023136"/>
    </source>
</evidence>
<feature type="transmembrane region" description="Helical" evidence="6">
    <location>
        <begin position="103"/>
        <end position="121"/>
    </location>
</feature>
<evidence type="ECO:0000256" key="3">
    <source>
        <dbReference type="ARBA" id="ARBA00022692"/>
    </source>
</evidence>
<evidence type="ECO:0000313" key="8">
    <source>
        <dbReference type="Proteomes" id="UP000008493"/>
    </source>
</evidence>
<dbReference type="PANTHER" id="PTHR43791">
    <property type="entry name" value="PERMEASE-RELATED"/>
    <property type="match status" value="1"/>
</dbReference>
<dbReference type="GeneID" id="18833000"/>
<keyword evidence="4 6" id="KW-1133">Transmembrane helix</keyword>
<keyword evidence="2" id="KW-0813">Transport</keyword>
<dbReference type="Pfam" id="PF07690">
    <property type="entry name" value="MFS_1"/>
    <property type="match status" value="1"/>
</dbReference>
<proteinExistence type="predicted"/>
<dbReference type="RefSeq" id="XP_007328777.1">
    <property type="nucleotide sequence ID" value="XM_007328715.1"/>
</dbReference>
<protein>
    <recommendedName>
        <fullName evidence="9">Major facilitator superfamily (MFS) profile domain-containing protein</fullName>
    </recommendedName>
</protein>
<comment type="subcellular location">
    <subcellularLocation>
        <location evidence="1">Membrane</location>
        <topology evidence="1">Multi-pass membrane protein</topology>
    </subcellularLocation>
</comment>
<dbReference type="eggNOG" id="KOG2533">
    <property type="taxonomic scope" value="Eukaryota"/>
</dbReference>
<feature type="transmembrane region" description="Helical" evidence="6">
    <location>
        <begin position="361"/>
        <end position="383"/>
    </location>
</feature>
<dbReference type="AlphaFoldDB" id="K5XDB5"/>
<keyword evidence="5 6" id="KW-0472">Membrane</keyword>
<evidence type="ECO:0000256" key="2">
    <source>
        <dbReference type="ARBA" id="ARBA00022448"/>
    </source>
</evidence>
<dbReference type="InterPro" id="IPR011701">
    <property type="entry name" value="MFS"/>
</dbReference>
<dbReference type="SUPFAM" id="SSF103473">
    <property type="entry name" value="MFS general substrate transporter"/>
    <property type="match status" value="1"/>
</dbReference>
<feature type="transmembrane region" description="Helical" evidence="6">
    <location>
        <begin position="75"/>
        <end position="97"/>
    </location>
</feature>
<dbReference type="HOGENOM" id="CLU_001265_0_1_1"/>
<feature type="transmembrane region" description="Helical" evidence="6">
    <location>
        <begin position="395"/>
        <end position="415"/>
    </location>
</feature>
<keyword evidence="8" id="KW-1185">Reference proteome</keyword>
<feature type="transmembrane region" description="Helical" evidence="6">
    <location>
        <begin position="133"/>
        <end position="154"/>
    </location>
</feature>
<feature type="transmembrane region" description="Helical" evidence="6">
    <location>
        <begin position="303"/>
        <end position="321"/>
    </location>
</feature>
<dbReference type="Proteomes" id="UP000008493">
    <property type="component" value="Unassembled WGS sequence"/>
</dbReference>
<evidence type="ECO:0000256" key="6">
    <source>
        <dbReference type="SAM" id="Phobius"/>
    </source>
</evidence>
<evidence type="ECO:0000313" key="7">
    <source>
        <dbReference type="EMBL" id="EKM81338.1"/>
    </source>
</evidence>
<evidence type="ECO:0000256" key="4">
    <source>
        <dbReference type="ARBA" id="ARBA00022989"/>
    </source>
</evidence>
<sequence>MEKNFIPSDLKENIDIEVKHDDAQVESTLLEDIDPVAERKLVRKLDLILLPMFCLICNAKIAGLEADLGMKGLDFNIALTVFYIFFTVIEVPSNLVLKRVGSIWVAYLVIAFGAVALGSAFMKTYAHMLVTRVFLGIAEGGTLAGLVYILARFYRRKELVLRMGFFFGLAPSLAGACIVTIGIGLCLLVVIPEDIRTTKMLNDSERAMAIARVNADAPVKVDGMKEKSTWKLVLRSFNIWTCVCSMGFLFVNISFQGLSLFLPTVINSPVVQAQLRTVPCYLVGAVWSIFNCYLSWYLNSRGIAVIVCMLSQTLGYAMAVGTENPHARYAACFFSIMGGTPSGPLFLTWGADNAAPDTMRAVATAAIPGIGALGAVIAVWTYLPDDSPNFLKGNSINLAAAITVIMFTGVGMWYLRHENKKRDQGGRDYRLEGRTKEEIRDLGYRHPNFRYQL</sequence>
<feature type="transmembrane region" description="Helical" evidence="6">
    <location>
        <begin position="327"/>
        <end position="349"/>
    </location>
</feature>
<gene>
    <name evidence="7" type="ORF">AGABI1DRAFT_99367</name>
</gene>
<reference evidence="8" key="1">
    <citation type="journal article" date="2012" name="Proc. Natl. Acad. Sci. U.S.A.">
        <title>Genome sequence of the button mushroom Agaricus bisporus reveals mechanisms governing adaptation to a humic-rich ecological niche.</title>
        <authorList>
            <person name="Morin E."/>
            <person name="Kohler A."/>
            <person name="Baker A.R."/>
            <person name="Foulongne-Oriol M."/>
            <person name="Lombard V."/>
            <person name="Nagy L.G."/>
            <person name="Ohm R.A."/>
            <person name="Patyshakuliyeva A."/>
            <person name="Brun A."/>
            <person name="Aerts A.L."/>
            <person name="Bailey A.M."/>
            <person name="Billette C."/>
            <person name="Coutinho P.M."/>
            <person name="Deakin G."/>
            <person name="Doddapaneni H."/>
            <person name="Floudas D."/>
            <person name="Grimwood J."/>
            <person name="Hilden K."/>
            <person name="Kuees U."/>
            <person name="LaButti K.M."/>
            <person name="Lapidus A."/>
            <person name="Lindquist E.A."/>
            <person name="Lucas S.M."/>
            <person name="Murat C."/>
            <person name="Riley R.W."/>
            <person name="Salamov A.A."/>
            <person name="Schmutz J."/>
            <person name="Subramanian V."/>
            <person name="Woesten H.A.B."/>
            <person name="Xu J."/>
            <person name="Eastwood D.C."/>
            <person name="Foster G.D."/>
            <person name="Sonnenberg A.S."/>
            <person name="Cullen D."/>
            <person name="de Vries R.P."/>
            <person name="Lundell T."/>
            <person name="Hibbett D.S."/>
            <person name="Henrissat B."/>
            <person name="Burton K.S."/>
            <person name="Kerrigan R.W."/>
            <person name="Challen M.P."/>
            <person name="Grigoriev I.V."/>
            <person name="Martin F."/>
        </authorList>
    </citation>
    <scope>NUCLEOTIDE SEQUENCE [LARGE SCALE GENOMIC DNA]</scope>
    <source>
        <strain evidence="8">JB137-S8 / ATCC MYA-4627 / FGSC 10392</strain>
    </source>
</reference>